<name>A0AA49IYS3_9PROT</name>
<dbReference type="PROSITE" id="PS50943">
    <property type="entry name" value="HTH_CROC1"/>
    <property type="match status" value="1"/>
</dbReference>
<dbReference type="EMBL" id="CP107246">
    <property type="protein sequence ID" value="WIM05909.1"/>
    <property type="molecule type" value="Genomic_DNA"/>
</dbReference>
<dbReference type="Proteomes" id="UP001234916">
    <property type="component" value="Chromosome"/>
</dbReference>
<sequence length="113" mass="12697">MRSTKEDHLPLPVSRALEKLGRDISFARRRRQMPQAMLAERIGVSVMTVRRMEAGSPTIALQTLARALHVFGELERLKQLLDSSEDSIGLALMDEKLPQRVRLPKAHKDSGAL</sequence>
<protein>
    <submittedName>
        <fullName evidence="2">Helix-turn-helix transcriptional regulator</fullName>
    </submittedName>
</protein>
<dbReference type="GO" id="GO:0003677">
    <property type="term" value="F:DNA binding"/>
    <property type="evidence" value="ECO:0007669"/>
    <property type="project" value="InterPro"/>
</dbReference>
<organism evidence="2">
    <name type="scientific">Candidatus Nitricoxidivorans perseverans</name>
    <dbReference type="NCBI Taxonomy" id="2975601"/>
    <lineage>
        <taxon>Bacteria</taxon>
        <taxon>Pseudomonadati</taxon>
        <taxon>Pseudomonadota</taxon>
        <taxon>Betaproteobacteria</taxon>
        <taxon>Nitrosomonadales</taxon>
        <taxon>Sterolibacteriaceae</taxon>
        <taxon>Candidatus Nitricoxidivorans</taxon>
    </lineage>
</organism>
<dbReference type="AlphaFoldDB" id="A0AA49IYS3"/>
<dbReference type="InterPro" id="IPR010982">
    <property type="entry name" value="Lambda_DNA-bd_dom_sf"/>
</dbReference>
<dbReference type="InterPro" id="IPR001387">
    <property type="entry name" value="Cro/C1-type_HTH"/>
</dbReference>
<accession>A0AA49IYS3</accession>
<gene>
    <name evidence="2" type="ORF">OHM77_01045</name>
</gene>
<dbReference type="KEGG" id="npv:OHM77_01045"/>
<evidence type="ECO:0000313" key="2">
    <source>
        <dbReference type="EMBL" id="WIM05909.1"/>
    </source>
</evidence>
<dbReference type="Gene3D" id="1.10.260.40">
    <property type="entry name" value="lambda repressor-like DNA-binding domains"/>
    <property type="match status" value="1"/>
</dbReference>
<reference evidence="2" key="1">
    <citation type="journal article" date="2023" name="Nat. Microbiol.">
        <title>Enrichment and characterization of a nitric oxide-reducing microbial community in a continuous bioreactor.</title>
        <authorList>
            <person name="Garrido-Amador P."/>
            <person name="Stortenbeker N."/>
            <person name="Wessels H.J.C.T."/>
            <person name="Speth D.R."/>
            <person name="Garcia-Heredia I."/>
            <person name="Kartal B."/>
        </authorList>
    </citation>
    <scope>NUCLEOTIDE SEQUENCE</scope>
    <source>
        <strain evidence="2">MAG1</strain>
    </source>
</reference>
<evidence type="ECO:0000259" key="1">
    <source>
        <dbReference type="PROSITE" id="PS50943"/>
    </source>
</evidence>
<dbReference type="SUPFAM" id="SSF47413">
    <property type="entry name" value="lambda repressor-like DNA-binding domains"/>
    <property type="match status" value="1"/>
</dbReference>
<dbReference type="Pfam" id="PF01381">
    <property type="entry name" value="HTH_3"/>
    <property type="match status" value="1"/>
</dbReference>
<dbReference type="CDD" id="cd00093">
    <property type="entry name" value="HTH_XRE"/>
    <property type="match status" value="1"/>
</dbReference>
<feature type="domain" description="HTH cro/C1-type" evidence="1">
    <location>
        <begin position="24"/>
        <end position="74"/>
    </location>
</feature>
<dbReference type="SMART" id="SM00530">
    <property type="entry name" value="HTH_XRE"/>
    <property type="match status" value="1"/>
</dbReference>
<proteinExistence type="predicted"/>